<comment type="caution">
    <text evidence="2">The sequence shown here is derived from an EMBL/GenBank/DDBJ whole genome shotgun (WGS) entry which is preliminary data.</text>
</comment>
<dbReference type="Gene3D" id="6.10.140.2180">
    <property type="match status" value="1"/>
</dbReference>
<sequence>MKAKADLILHPVRMQIVQTLVGGRKLTVQEMLQRLPDVAQATLYRHLNKLVEGSVVEVAAQHQVRGTVEKVYALSQSGAHVSGEEFLRSSKEEQMGVFMQFMSNLMNSFGGYLEQEDRDFIRDGVSFRQADLYMSDEEFLEFAKELGAAFQKVMAHEPAEHRRKRTIATIMIPEVKKGEAKQ</sequence>
<dbReference type="Gene3D" id="1.10.10.10">
    <property type="entry name" value="Winged helix-like DNA-binding domain superfamily/Winged helix DNA-binding domain"/>
    <property type="match status" value="1"/>
</dbReference>
<evidence type="ECO:0000313" key="2">
    <source>
        <dbReference type="EMBL" id="MCP8969863.1"/>
    </source>
</evidence>
<keyword evidence="3" id="KW-1185">Reference proteome</keyword>
<reference evidence="2" key="1">
    <citation type="submission" date="2022-07" db="EMBL/GenBank/DDBJ databases">
        <authorList>
            <person name="Li W.-J."/>
            <person name="Deng Q.-Q."/>
        </authorList>
    </citation>
    <scope>NUCLEOTIDE SEQUENCE</scope>
    <source>
        <strain evidence="2">SYSU M60031</strain>
    </source>
</reference>
<accession>A0AA41XBK0</accession>
<protein>
    <submittedName>
        <fullName evidence="2">Helix-turn-helix domain-containing protein</fullName>
    </submittedName>
</protein>
<keyword evidence="1" id="KW-0238">DNA-binding</keyword>
<name>A0AA41XBK0_9BACI</name>
<gene>
    <name evidence="2" type="ORF">NK662_15155</name>
</gene>
<dbReference type="SUPFAM" id="SSF46785">
    <property type="entry name" value="Winged helix' DNA-binding domain"/>
    <property type="match status" value="1"/>
</dbReference>
<dbReference type="NCBIfam" id="NF005061">
    <property type="entry name" value="PRK06474.1"/>
    <property type="match status" value="1"/>
</dbReference>
<dbReference type="CDD" id="cd00090">
    <property type="entry name" value="HTH_ARSR"/>
    <property type="match status" value="1"/>
</dbReference>
<dbReference type="InterPro" id="IPR011991">
    <property type="entry name" value="ArsR-like_HTH"/>
</dbReference>
<evidence type="ECO:0000313" key="3">
    <source>
        <dbReference type="Proteomes" id="UP001156102"/>
    </source>
</evidence>
<dbReference type="InterPro" id="IPR036390">
    <property type="entry name" value="WH_DNA-bd_sf"/>
</dbReference>
<dbReference type="RefSeq" id="WP_254759784.1">
    <property type="nucleotide sequence ID" value="NZ_JANCLT010000008.1"/>
</dbReference>
<dbReference type="EMBL" id="JANCLT010000008">
    <property type="protein sequence ID" value="MCP8969863.1"/>
    <property type="molecule type" value="Genomic_DNA"/>
</dbReference>
<organism evidence="2 3">
    <name type="scientific">Ectobacillus ponti</name>
    <dbReference type="NCBI Taxonomy" id="2961894"/>
    <lineage>
        <taxon>Bacteria</taxon>
        <taxon>Bacillati</taxon>
        <taxon>Bacillota</taxon>
        <taxon>Bacilli</taxon>
        <taxon>Bacillales</taxon>
        <taxon>Bacillaceae</taxon>
        <taxon>Ectobacillus</taxon>
    </lineage>
</organism>
<evidence type="ECO:0000256" key="1">
    <source>
        <dbReference type="ARBA" id="ARBA00023125"/>
    </source>
</evidence>
<dbReference type="InterPro" id="IPR036388">
    <property type="entry name" value="WH-like_DNA-bd_sf"/>
</dbReference>
<dbReference type="AlphaFoldDB" id="A0AA41XBK0"/>
<proteinExistence type="predicted"/>
<dbReference type="Pfam" id="PF12840">
    <property type="entry name" value="HTH_20"/>
    <property type="match status" value="1"/>
</dbReference>
<dbReference type="GO" id="GO:0003677">
    <property type="term" value="F:DNA binding"/>
    <property type="evidence" value="ECO:0007669"/>
    <property type="project" value="UniProtKB-KW"/>
</dbReference>
<dbReference type="Proteomes" id="UP001156102">
    <property type="component" value="Unassembled WGS sequence"/>
</dbReference>